<evidence type="ECO:0000256" key="8">
    <source>
        <dbReference type="ARBA" id="ARBA00048679"/>
    </source>
</evidence>
<dbReference type="InterPro" id="IPR017441">
    <property type="entry name" value="Protein_kinase_ATP_BS"/>
</dbReference>
<sequence>MSTPWEPGTPLGARYNVLRELGEGGFGRTYLSEDLHRFKELCVLKEFVPQIDDPGLLAKAQELFEREAKVLYQLEHSQIPKFRELMREGGQLFLVQDYVAGTTYRSLLKNRQDYGGHFSETEITQLLYQLLPVLDYIHGLDIIHRDISPENLILRTQDGLPVLIDFGSVKEIAATVEQELSAAANKTRIGKAGYVPPEQFQSGSVDATSDLYGLAATLVVLATGKEPQELFDIYEGVWNWERFVTLGEPLNQVLKKMLAPSPVQRYASAAAVMQALQGEMFGQEMPAEADLPFDETELPPIYTDGGSSVGGNDADVYPTTEATQVVSPSLTATTLDTPSAVSPMKQTGDRSGFIQATIGLLALLGITSLILALVVGLGFRPRWPFGQRASQPDPVEDVQNGITPDERARKQELLERRQSLGVGEAWLNLWVNQRFYEQYPNLRGRPLTVSVEDAPLRLRWDNLSMDTLDTLELHLSMPARRGLGAYGADDRESWRRTVNQLNVSSRALDDLADAKFTAIFPQERRDGILDQPIGQVWYALAQDGVDDLKSGDTLERVEFEPGTFRERLTGQLTPGEGKVFVLDLEAGQNLRLNLQAPQESTLMSLYLPEPTQDTPFLLSDSSETTWSGRLPQSGYYEVVVVSNSPNPLNYALTTAVDNIRPTPPPDETGEEEAESGDTPPTNEGSVPDGEEATDETPSEGGDSTAPDNETDGAEAETPDGSGQSPDTDTSDTPIVDF</sequence>
<keyword evidence="11" id="KW-1133">Transmembrane helix</keyword>
<dbReference type="CDD" id="cd14014">
    <property type="entry name" value="STKc_PknB_like"/>
    <property type="match status" value="1"/>
</dbReference>
<feature type="region of interest" description="Disordered" evidence="10">
    <location>
        <begin position="655"/>
        <end position="737"/>
    </location>
</feature>
<dbReference type="PROSITE" id="PS00107">
    <property type="entry name" value="PROTEIN_KINASE_ATP"/>
    <property type="match status" value="1"/>
</dbReference>
<keyword evidence="11" id="KW-0812">Transmembrane</keyword>
<name>A0A6M0SC47_9CYAN</name>
<dbReference type="Gene3D" id="1.10.510.10">
    <property type="entry name" value="Transferase(Phosphotransferase) domain 1"/>
    <property type="match status" value="1"/>
</dbReference>
<evidence type="ECO:0000256" key="1">
    <source>
        <dbReference type="ARBA" id="ARBA00012513"/>
    </source>
</evidence>
<evidence type="ECO:0000256" key="3">
    <source>
        <dbReference type="ARBA" id="ARBA00022679"/>
    </source>
</evidence>
<evidence type="ECO:0000313" key="14">
    <source>
        <dbReference type="Proteomes" id="UP000473574"/>
    </source>
</evidence>
<dbReference type="Proteomes" id="UP000473574">
    <property type="component" value="Unassembled WGS sequence"/>
</dbReference>
<keyword evidence="5 13" id="KW-0418">Kinase</keyword>
<protein>
    <recommendedName>
        <fullName evidence="1">non-specific serine/threonine protein kinase</fullName>
        <ecNumber evidence="1">2.7.11.1</ecNumber>
    </recommendedName>
</protein>
<feature type="compositionally biased region" description="Acidic residues" evidence="10">
    <location>
        <begin position="708"/>
        <end position="717"/>
    </location>
</feature>
<dbReference type="Gene3D" id="2.60.120.380">
    <property type="match status" value="1"/>
</dbReference>
<dbReference type="Gene3D" id="3.30.200.20">
    <property type="entry name" value="Phosphorylase Kinase, domain 1"/>
    <property type="match status" value="1"/>
</dbReference>
<dbReference type="PROSITE" id="PS00109">
    <property type="entry name" value="PROTEIN_KINASE_TYR"/>
    <property type="match status" value="1"/>
</dbReference>
<dbReference type="GO" id="GO:0004674">
    <property type="term" value="F:protein serine/threonine kinase activity"/>
    <property type="evidence" value="ECO:0007669"/>
    <property type="project" value="UniProtKB-KW"/>
</dbReference>
<feature type="compositionally biased region" description="Polar residues" evidence="10">
    <location>
        <begin position="720"/>
        <end position="737"/>
    </location>
</feature>
<dbReference type="AlphaFoldDB" id="A0A6M0SC47"/>
<feature type="compositionally biased region" description="Acidic residues" evidence="10">
    <location>
        <begin position="688"/>
        <end position="697"/>
    </location>
</feature>
<evidence type="ECO:0000313" key="13">
    <source>
        <dbReference type="EMBL" id="NEZ66055.1"/>
    </source>
</evidence>
<evidence type="ECO:0000256" key="9">
    <source>
        <dbReference type="PROSITE-ProRule" id="PRU10141"/>
    </source>
</evidence>
<comment type="catalytic activity">
    <reaction evidence="7">
        <text>L-threonyl-[protein] + ATP = O-phospho-L-threonyl-[protein] + ADP + H(+)</text>
        <dbReference type="Rhea" id="RHEA:46608"/>
        <dbReference type="Rhea" id="RHEA-COMP:11060"/>
        <dbReference type="Rhea" id="RHEA-COMP:11605"/>
        <dbReference type="ChEBI" id="CHEBI:15378"/>
        <dbReference type="ChEBI" id="CHEBI:30013"/>
        <dbReference type="ChEBI" id="CHEBI:30616"/>
        <dbReference type="ChEBI" id="CHEBI:61977"/>
        <dbReference type="ChEBI" id="CHEBI:456216"/>
        <dbReference type="EC" id="2.7.11.1"/>
    </reaction>
</comment>
<comment type="catalytic activity">
    <reaction evidence="8">
        <text>L-seryl-[protein] + ATP = O-phospho-L-seryl-[protein] + ADP + H(+)</text>
        <dbReference type="Rhea" id="RHEA:17989"/>
        <dbReference type="Rhea" id="RHEA-COMP:9863"/>
        <dbReference type="Rhea" id="RHEA-COMP:11604"/>
        <dbReference type="ChEBI" id="CHEBI:15378"/>
        <dbReference type="ChEBI" id="CHEBI:29999"/>
        <dbReference type="ChEBI" id="CHEBI:30616"/>
        <dbReference type="ChEBI" id="CHEBI:83421"/>
        <dbReference type="ChEBI" id="CHEBI:456216"/>
        <dbReference type="EC" id="2.7.11.1"/>
    </reaction>
</comment>
<dbReference type="PROSITE" id="PS50011">
    <property type="entry name" value="PROTEIN_KINASE_DOM"/>
    <property type="match status" value="1"/>
</dbReference>
<evidence type="ECO:0000256" key="10">
    <source>
        <dbReference type="SAM" id="MobiDB-lite"/>
    </source>
</evidence>
<dbReference type="InterPro" id="IPR011009">
    <property type="entry name" value="Kinase-like_dom_sf"/>
</dbReference>
<feature type="domain" description="Protein kinase" evidence="12">
    <location>
        <begin position="15"/>
        <end position="281"/>
    </location>
</feature>
<comment type="caution">
    <text evidence="13">The sequence shown here is derived from an EMBL/GenBank/DDBJ whole genome shotgun (WGS) entry which is preliminary data.</text>
</comment>
<accession>A0A6M0SC47</accession>
<dbReference type="GO" id="GO:0005524">
    <property type="term" value="F:ATP binding"/>
    <property type="evidence" value="ECO:0007669"/>
    <property type="project" value="UniProtKB-UniRule"/>
</dbReference>
<keyword evidence="4 9" id="KW-0547">Nucleotide-binding</keyword>
<evidence type="ECO:0000256" key="7">
    <source>
        <dbReference type="ARBA" id="ARBA00047899"/>
    </source>
</evidence>
<dbReference type="PANTHER" id="PTHR24363:SF0">
    <property type="entry name" value="SERINE_THREONINE KINASE LIKE DOMAIN CONTAINING 1"/>
    <property type="match status" value="1"/>
</dbReference>
<dbReference type="EMBL" id="QZCE01000002">
    <property type="protein sequence ID" value="NEZ66055.1"/>
    <property type="molecule type" value="Genomic_DNA"/>
</dbReference>
<dbReference type="SUPFAM" id="SSF56112">
    <property type="entry name" value="Protein kinase-like (PK-like)"/>
    <property type="match status" value="1"/>
</dbReference>
<evidence type="ECO:0000256" key="6">
    <source>
        <dbReference type="ARBA" id="ARBA00022840"/>
    </source>
</evidence>
<dbReference type="InterPro" id="IPR000719">
    <property type="entry name" value="Prot_kinase_dom"/>
</dbReference>
<feature type="binding site" evidence="9">
    <location>
        <position position="45"/>
    </location>
    <ligand>
        <name>ATP</name>
        <dbReference type="ChEBI" id="CHEBI:30616"/>
    </ligand>
</feature>
<evidence type="ECO:0000259" key="12">
    <source>
        <dbReference type="PROSITE" id="PS50011"/>
    </source>
</evidence>
<dbReference type="RefSeq" id="WP_163667893.1">
    <property type="nucleotide sequence ID" value="NZ_QZCE01000002.1"/>
</dbReference>
<dbReference type="PANTHER" id="PTHR24363">
    <property type="entry name" value="SERINE/THREONINE PROTEIN KINASE"/>
    <property type="match status" value="1"/>
</dbReference>
<evidence type="ECO:0000256" key="2">
    <source>
        <dbReference type="ARBA" id="ARBA00022527"/>
    </source>
</evidence>
<evidence type="ECO:0000256" key="5">
    <source>
        <dbReference type="ARBA" id="ARBA00022777"/>
    </source>
</evidence>
<keyword evidence="11" id="KW-0472">Membrane</keyword>
<dbReference type="InterPro" id="IPR008266">
    <property type="entry name" value="Tyr_kinase_AS"/>
</dbReference>
<dbReference type="Pfam" id="PF00069">
    <property type="entry name" value="Pkinase"/>
    <property type="match status" value="1"/>
</dbReference>
<keyword evidence="6 9" id="KW-0067">ATP-binding</keyword>
<keyword evidence="3" id="KW-0808">Transferase</keyword>
<feature type="transmembrane region" description="Helical" evidence="11">
    <location>
        <begin position="353"/>
        <end position="379"/>
    </location>
</feature>
<keyword evidence="2 13" id="KW-0723">Serine/threonine-protein kinase</keyword>
<organism evidence="13 14">
    <name type="scientific">Adonisia turfae CCMR0082</name>
    <dbReference type="NCBI Taxonomy" id="2304604"/>
    <lineage>
        <taxon>Bacteria</taxon>
        <taxon>Bacillati</taxon>
        <taxon>Cyanobacteriota</taxon>
        <taxon>Adonisia</taxon>
        <taxon>Adonisia turfae</taxon>
    </lineage>
</organism>
<reference evidence="13 14" key="1">
    <citation type="journal article" date="2020" name="Microb. Ecol.">
        <title>Ecogenomics of the Marine Benthic Filamentous Cyanobacterium Adonisia.</title>
        <authorList>
            <person name="Walter J.M."/>
            <person name="Coutinho F.H."/>
            <person name="Leomil L."/>
            <person name="Hargreaves P.I."/>
            <person name="Campeao M.E."/>
            <person name="Vieira V.V."/>
            <person name="Silva B.S."/>
            <person name="Fistarol G.O."/>
            <person name="Salomon P.S."/>
            <person name="Sawabe T."/>
            <person name="Mino S."/>
            <person name="Hosokawa M."/>
            <person name="Miyashita H."/>
            <person name="Maruyama F."/>
            <person name="van Verk M.C."/>
            <person name="Dutilh B.E."/>
            <person name="Thompson C.C."/>
            <person name="Thompson F.L."/>
        </authorList>
    </citation>
    <scope>NUCLEOTIDE SEQUENCE [LARGE SCALE GENOMIC DNA]</scope>
    <source>
        <strain evidence="13 14">CCMR0082</strain>
    </source>
</reference>
<evidence type="ECO:0000256" key="4">
    <source>
        <dbReference type="ARBA" id="ARBA00022741"/>
    </source>
</evidence>
<dbReference type="EC" id="2.7.11.1" evidence="1"/>
<gene>
    <name evidence="13" type="ORF">D0962_25385</name>
</gene>
<evidence type="ECO:0000256" key="11">
    <source>
        <dbReference type="SAM" id="Phobius"/>
    </source>
</evidence>
<proteinExistence type="predicted"/>